<dbReference type="PANTHER" id="PTHR36447:SF1">
    <property type="entry name" value="BETA-GALACTOSIDASE GANA"/>
    <property type="match status" value="1"/>
</dbReference>
<accession>A0A1T5M038</accession>
<feature type="active site" description="Nucleophile" evidence="7">
    <location>
        <position position="333"/>
    </location>
</feature>
<dbReference type="GO" id="GO:0009341">
    <property type="term" value="C:beta-galactosidase complex"/>
    <property type="evidence" value="ECO:0007669"/>
    <property type="project" value="InterPro"/>
</dbReference>
<proteinExistence type="inferred from homology"/>
<dbReference type="RefSeq" id="WP_079576508.1">
    <property type="nucleotide sequence ID" value="NZ_FUZQ01000008.1"/>
</dbReference>
<gene>
    <name evidence="13" type="ORF">SAMN04324258_4177</name>
</gene>
<evidence type="ECO:0000256" key="2">
    <source>
        <dbReference type="ARBA" id="ARBA00005940"/>
    </source>
</evidence>
<sequence length="698" mass="76003">MPDTPREGTPPALGARTAPFRPGPDFDGWLPGVEDVCYGGDYNPEQWPEDVWHEDVDLMQQAGVNLVSVGIWSWALLEPREGEHDFGWLDRLLDLLHSRGIRVDLGTPTASPPAWFFRTYPDSRVVTRDGTVLEFGSRGAAAPSSPAYRRAATRIAGALAERYGSHPAVVLWHVHNEYGAPVSDDFSEHAQRAWRLWLRARYGTLDALNSAWGTRFWGQVYGEWEHVVAPSTTPTVANPAMRLDYARFTDAMLRECFVAERDAIRAHSDVPITTNFMATACPSTDLWAWAREVDVVSDDHYLTAADPRGHVGLAMAADLTRSVAGGKPWLLLEHSSSAVNWQPRNVAKRPGEERRNALAHLGRGADGILFFQWRASRSGAEKFHSAMLPHAGTGSRVFREVCELGAELGRLGEVQGSRVRADVALLWDYESHWAQDLEWRPSVDASHRERTEAFYDRLWRDGLTVDMAHPEQDLSGYRLVVAPASYLLTAAAADNLTRYVEGGGTLLVSYFSAVVDEHDRVHEGGYGAPLRRALGLTVEEFLPLREGETLGVVGLSDDAGEAIVAGDVWADDLALDGAEVVATYDGGPRPGAAAVTRNRLGGGTGWYVSTRLDVDTLAPLMARVYDDAGLSPAGLPAELEVVRRHGDAAVYTVALNHADADAKLPDVAPGSTDLLTGEDVAGGVVVPAGGARVLRTPH</sequence>
<dbReference type="Gene3D" id="3.40.50.880">
    <property type="match status" value="1"/>
</dbReference>
<protein>
    <recommendedName>
        <fullName evidence="3 6">Beta-galactosidase</fullName>
        <shortName evidence="6">Beta-gal</shortName>
        <ecNumber evidence="3 6">3.2.1.23</ecNumber>
    </recommendedName>
</protein>
<keyword evidence="5 6" id="KW-0326">Glycosidase</keyword>
<dbReference type="PANTHER" id="PTHR36447">
    <property type="entry name" value="BETA-GALACTOSIDASE GANA"/>
    <property type="match status" value="1"/>
</dbReference>
<feature type="domain" description="Beta-galactosidase C-terminal" evidence="12">
    <location>
        <begin position="639"/>
        <end position="695"/>
    </location>
</feature>
<dbReference type="InterPro" id="IPR017853">
    <property type="entry name" value="GH"/>
</dbReference>
<dbReference type="PIRSF" id="PIRSF001084">
    <property type="entry name" value="B-galactosidase"/>
    <property type="match status" value="1"/>
</dbReference>
<evidence type="ECO:0000256" key="7">
    <source>
        <dbReference type="PIRSR" id="PIRSR001084-1"/>
    </source>
</evidence>
<evidence type="ECO:0000256" key="1">
    <source>
        <dbReference type="ARBA" id="ARBA00001412"/>
    </source>
</evidence>
<dbReference type="SUPFAM" id="SSF52317">
    <property type="entry name" value="Class I glutamine amidotransferase-like"/>
    <property type="match status" value="1"/>
</dbReference>
<evidence type="ECO:0000313" key="14">
    <source>
        <dbReference type="Proteomes" id="UP000189777"/>
    </source>
</evidence>
<dbReference type="Pfam" id="PF08533">
    <property type="entry name" value="Glyco_hydro_42C"/>
    <property type="match status" value="1"/>
</dbReference>
<keyword evidence="4 6" id="KW-0378">Hydrolase</keyword>
<dbReference type="InterPro" id="IPR003476">
    <property type="entry name" value="Glyco_hydro_42"/>
</dbReference>
<dbReference type="SUPFAM" id="SSF51445">
    <property type="entry name" value="(Trans)glycosidases"/>
    <property type="match status" value="1"/>
</dbReference>
<evidence type="ECO:0000313" key="13">
    <source>
        <dbReference type="EMBL" id="SKC81178.1"/>
    </source>
</evidence>
<feature type="domain" description="Beta-galactosidase trimerisation" evidence="11">
    <location>
        <begin position="421"/>
        <end position="630"/>
    </location>
</feature>
<dbReference type="InterPro" id="IPR013739">
    <property type="entry name" value="Beta_galactosidase_C"/>
</dbReference>
<evidence type="ECO:0000259" key="12">
    <source>
        <dbReference type="Pfam" id="PF08533"/>
    </source>
</evidence>
<dbReference type="InterPro" id="IPR013529">
    <property type="entry name" value="Glyco_hydro_42_N"/>
</dbReference>
<evidence type="ECO:0000256" key="8">
    <source>
        <dbReference type="PIRSR" id="PIRSR001084-2"/>
    </source>
</evidence>
<feature type="binding site" evidence="8">
    <location>
        <position position="341"/>
    </location>
    <ligand>
        <name>substrate</name>
    </ligand>
</feature>
<dbReference type="InterPro" id="IPR013780">
    <property type="entry name" value="Glyco_hydro_b"/>
</dbReference>
<evidence type="ECO:0000256" key="6">
    <source>
        <dbReference type="PIRNR" id="PIRNR001084"/>
    </source>
</evidence>
<dbReference type="Gene3D" id="3.20.20.80">
    <property type="entry name" value="Glycosidases"/>
    <property type="match status" value="1"/>
</dbReference>
<keyword evidence="14" id="KW-1185">Reference proteome</keyword>
<feature type="active site" description="Proton donor" evidence="7">
    <location>
        <position position="177"/>
    </location>
</feature>
<dbReference type="GO" id="GO:0006012">
    <property type="term" value="P:galactose metabolic process"/>
    <property type="evidence" value="ECO:0007669"/>
    <property type="project" value="InterPro"/>
</dbReference>
<dbReference type="AlphaFoldDB" id="A0A1T5M038"/>
<dbReference type="Proteomes" id="UP000189777">
    <property type="component" value="Unassembled WGS sequence"/>
</dbReference>
<evidence type="ECO:0000256" key="3">
    <source>
        <dbReference type="ARBA" id="ARBA00012756"/>
    </source>
</evidence>
<comment type="catalytic activity">
    <reaction evidence="1 6">
        <text>Hydrolysis of terminal non-reducing beta-D-galactose residues in beta-D-galactosides.</text>
        <dbReference type="EC" id="3.2.1.23"/>
    </reaction>
</comment>
<name>A0A1T5M038_9MICO</name>
<organism evidence="13 14">
    <name type="scientific">Krasilnikoviella flava</name>
    <dbReference type="NCBI Taxonomy" id="526729"/>
    <lineage>
        <taxon>Bacteria</taxon>
        <taxon>Bacillati</taxon>
        <taxon>Actinomycetota</taxon>
        <taxon>Actinomycetes</taxon>
        <taxon>Micrococcales</taxon>
        <taxon>Promicromonosporaceae</taxon>
        <taxon>Krasilnikoviella</taxon>
    </lineage>
</organism>
<dbReference type="Pfam" id="PF02449">
    <property type="entry name" value="Glyco_hydro_42"/>
    <property type="match status" value="1"/>
</dbReference>
<feature type="binding site" evidence="8">
    <location>
        <position position="138"/>
    </location>
    <ligand>
        <name>substrate</name>
    </ligand>
</feature>
<dbReference type="CDD" id="cd03143">
    <property type="entry name" value="A4_beta-galactosidase_middle_domain"/>
    <property type="match status" value="1"/>
</dbReference>
<dbReference type="Gene3D" id="2.60.40.1180">
    <property type="entry name" value="Golgi alpha-mannosidase II"/>
    <property type="match status" value="1"/>
</dbReference>
<dbReference type="GO" id="GO:0004565">
    <property type="term" value="F:beta-galactosidase activity"/>
    <property type="evidence" value="ECO:0007669"/>
    <property type="project" value="UniProtKB-EC"/>
</dbReference>
<dbReference type="InterPro" id="IPR029062">
    <property type="entry name" value="Class_I_gatase-like"/>
</dbReference>
<dbReference type="OrthoDB" id="9800974at2"/>
<comment type="similarity">
    <text evidence="2 6">Belongs to the glycosyl hydrolase 42 family.</text>
</comment>
<evidence type="ECO:0000259" key="11">
    <source>
        <dbReference type="Pfam" id="PF08532"/>
    </source>
</evidence>
<evidence type="ECO:0000256" key="5">
    <source>
        <dbReference type="ARBA" id="ARBA00023295"/>
    </source>
</evidence>
<evidence type="ECO:0000256" key="4">
    <source>
        <dbReference type="ARBA" id="ARBA00022801"/>
    </source>
</evidence>
<reference evidence="13 14" key="1">
    <citation type="submission" date="2017-02" db="EMBL/GenBank/DDBJ databases">
        <authorList>
            <person name="Peterson S.W."/>
        </authorList>
    </citation>
    <scope>NUCLEOTIDE SEQUENCE [LARGE SCALE GENOMIC DNA]</scope>
    <source>
        <strain evidence="13 14">DSM 21481</strain>
    </source>
</reference>
<dbReference type="STRING" id="526729.SAMN04324258_4177"/>
<dbReference type="Pfam" id="PF08532">
    <property type="entry name" value="Glyco_hydro_42M"/>
    <property type="match status" value="1"/>
</dbReference>
<dbReference type="InterPro" id="IPR013738">
    <property type="entry name" value="Beta_galactosidase_Trimer"/>
</dbReference>
<dbReference type="EMBL" id="FUZQ01000008">
    <property type="protein sequence ID" value="SKC81178.1"/>
    <property type="molecule type" value="Genomic_DNA"/>
</dbReference>
<feature type="region of interest" description="Disordered" evidence="9">
    <location>
        <begin position="1"/>
        <end position="24"/>
    </location>
</feature>
<evidence type="ECO:0000259" key="10">
    <source>
        <dbReference type="Pfam" id="PF02449"/>
    </source>
</evidence>
<feature type="binding site" evidence="8">
    <location>
        <position position="176"/>
    </location>
    <ligand>
        <name>substrate</name>
    </ligand>
</feature>
<feature type="domain" description="Glycoside hydrolase family 42 N-terminal" evidence="10">
    <location>
        <begin position="41"/>
        <end position="409"/>
    </location>
</feature>
<evidence type="ECO:0000256" key="9">
    <source>
        <dbReference type="SAM" id="MobiDB-lite"/>
    </source>
</evidence>
<dbReference type="EC" id="3.2.1.23" evidence="3 6"/>